<sequence>MKDSKHIKLLFERYLNNRASREETAELFQYFQDTNNKQALEQMIENQLESQDKEELIDKMILDRVFSKIDLDVEPQKIKSPTWYKITGAAAAIILVISISYLFLNSSTYNDHTATIIEPGRDKATLVLSSGKTIVLEDVANGKLTEELGTTIEKTENGGINYTVEGNTDVRVATNLLNVPKGGQFQITLSDGTKVWLNSNSSLKYPSAFSASERRVELTGEAYFEVSKNKQKPFIVETSLQKVEVLGTKFNINAYDDESSTQTSLAEGSVRVSCKNNTTLLKPGQQSTLTDQNIAVRSVNLDQVLDWKNGDFNFSNNNLKEIMRKISRWYNIEVIFEGPISQETYFAQISRKKRLNDVLRALQLSGSIKYSIRNNKLYISQ</sequence>
<dbReference type="PIRSF" id="PIRSF018266">
    <property type="entry name" value="FecR"/>
    <property type="match status" value="1"/>
</dbReference>
<feature type="domain" description="FecR protein" evidence="1">
    <location>
        <begin position="178"/>
        <end position="271"/>
    </location>
</feature>
<name>A0A2X2KNJ5_SPHMU</name>
<dbReference type="InterPro" id="IPR006860">
    <property type="entry name" value="FecR"/>
</dbReference>
<dbReference type="Pfam" id="PF16344">
    <property type="entry name" value="FecR_C"/>
    <property type="match status" value="1"/>
</dbReference>
<gene>
    <name evidence="3" type="ORF">NCTC11343_00489</name>
</gene>
<feature type="domain" description="Protein FecR C-terminal" evidence="2">
    <location>
        <begin position="311"/>
        <end position="379"/>
    </location>
</feature>
<dbReference type="EMBL" id="UAUU01000002">
    <property type="protein sequence ID" value="SPZ83969.1"/>
    <property type="molecule type" value="Genomic_DNA"/>
</dbReference>
<dbReference type="Pfam" id="PF04773">
    <property type="entry name" value="FecR"/>
    <property type="match status" value="1"/>
</dbReference>
<dbReference type="Proteomes" id="UP000251241">
    <property type="component" value="Unassembled WGS sequence"/>
</dbReference>
<organism evidence="3 4">
    <name type="scientific">Sphingobacterium multivorum</name>
    <dbReference type="NCBI Taxonomy" id="28454"/>
    <lineage>
        <taxon>Bacteria</taxon>
        <taxon>Pseudomonadati</taxon>
        <taxon>Bacteroidota</taxon>
        <taxon>Sphingobacteriia</taxon>
        <taxon>Sphingobacteriales</taxon>
        <taxon>Sphingobacteriaceae</taxon>
        <taxon>Sphingobacterium</taxon>
    </lineage>
</organism>
<dbReference type="Gene3D" id="2.60.120.1440">
    <property type="match status" value="1"/>
</dbReference>
<evidence type="ECO:0000313" key="4">
    <source>
        <dbReference type="Proteomes" id="UP000251241"/>
    </source>
</evidence>
<dbReference type="InterPro" id="IPR032508">
    <property type="entry name" value="FecR_C"/>
</dbReference>
<reference evidence="3 4" key="1">
    <citation type="submission" date="2018-06" db="EMBL/GenBank/DDBJ databases">
        <authorList>
            <consortium name="Pathogen Informatics"/>
            <person name="Doyle S."/>
        </authorList>
    </citation>
    <scope>NUCLEOTIDE SEQUENCE [LARGE SCALE GENOMIC DNA]</scope>
    <source>
        <strain evidence="3 4">NCTC11343</strain>
    </source>
</reference>
<evidence type="ECO:0000259" key="2">
    <source>
        <dbReference type="Pfam" id="PF16344"/>
    </source>
</evidence>
<dbReference type="PANTHER" id="PTHR30273">
    <property type="entry name" value="PERIPLASMIC SIGNAL SENSOR AND SIGMA FACTOR ACTIVATOR FECR-RELATED"/>
    <property type="match status" value="1"/>
</dbReference>
<dbReference type="PANTHER" id="PTHR30273:SF2">
    <property type="entry name" value="PROTEIN FECR"/>
    <property type="match status" value="1"/>
</dbReference>
<dbReference type="InterPro" id="IPR012373">
    <property type="entry name" value="Ferrdict_sens_TM"/>
</dbReference>
<evidence type="ECO:0000313" key="3">
    <source>
        <dbReference type="EMBL" id="SPZ83969.1"/>
    </source>
</evidence>
<dbReference type="AlphaFoldDB" id="A0A2X2KNJ5"/>
<dbReference type="GeneID" id="97179055"/>
<proteinExistence type="predicted"/>
<evidence type="ECO:0000259" key="1">
    <source>
        <dbReference type="Pfam" id="PF04773"/>
    </source>
</evidence>
<dbReference type="FunFam" id="2.60.120.1440:FF:000001">
    <property type="entry name" value="Putative anti-sigma factor"/>
    <property type="match status" value="1"/>
</dbReference>
<accession>A0A2X2KNJ5</accession>
<dbReference type="Gene3D" id="3.55.50.30">
    <property type="match status" value="1"/>
</dbReference>
<dbReference type="GO" id="GO:0016989">
    <property type="term" value="F:sigma factor antagonist activity"/>
    <property type="evidence" value="ECO:0007669"/>
    <property type="project" value="TreeGrafter"/>
</dbReference>
<dbReference type="RefSeq" id="WP_112373713.1">
    <property type="nucleotide sequence ID" value="NZ_CP069793.1"/>
</dbReference>
<protein>
    <submittedName>
        <fullName evidence="3">Fec operon regulator FecR</fullName>
    </submittedName>
</protein>